<protein>
    <recommendedName>
        <fullName evidence="4">Lipoprotein</fullName>
    </recommendedName>
</protein>
<gene>
    <name evidence="2" type="ORF">GA0061099_100821</name>
</gene>
<evidence type="ECO:0000256" key="1">
    <source>
        <dbReference type="SAM" id="SignalP"/>
    </source>
</evidence>
<name>A0A1C3WYA3_9BRAD</name>
<dbReference type="EMBL" id="FMAE01000008">
    <property type="protein sequence ID" value="SCB44987.1"/>
    <property type="molecule type" value="Genomic_DNA"/>
</dbReference>
<keyword evidence="1" id="KW-0732">Signal</keyword>
<dbReference type="Proteomes" id="UP000183174">
    <property type="component" value="Unassembled WGS sequence"/>
</dbReference>
<feature type="signal peptide" evidence="1">
    <location>
        <begin position="1"/>
        <end position="18"/>
    </location>
</feature>
<accession>A0A1C3WYA3</accession>
<evidence type="ECO:0008006" key="4">
    <source>
        <dbReference type="Google" id="ProtNLM"/>
    </source>
</evidence>
<dbReference type="AlphaFoldDB" id="A0A1C3WYA3"/>
<feature type="chain" id="PRO_5008685975" description="Lipoprotein" evidence="1">
    <location>
        <begin position="19"/>
        <end position="150"/>
    </location>
</feature>
<evidence type="ECO:0000313" key="3">
    <source>
        <dbReference type="Proteomes" id="UP000183174"/>
    </source>
</evidence>
<organism evidence="2 3">
    <name type="scientific">Bradyrhizobium yuanmingense</name>
    <dbReference type="NCBI Taxonomy" id="108015"/>
    <lineage>
        <taxon>Bacteria</taxon>
        <taxon>Pseudomonadati</taxon>
        <taxon>Pseudomonadota</taxon>
        <taxon>Alphaproteobacteria</taxon>
        <taxon>Hyphomicrobiales</taxon>
        <taxon>Nitrobacteraceae</taxon>
        <taxon>Bradyrhizobium</taxon>
    </lineage>
</organism>
<proteinExistence type="predicted"/>
<reference evidence="2 3" key="1">
    <citation type="submission" date="2016-08" db="EMBL/GenBank/DDBJ databases">
        <authorList>
            <person name="Seilhamer J.J."/>
        </authorList>
    </citation>
    <scope>NUCLEOTIDE SEQUENCE [LARGE SCALE GENOMIC DNA]</scope>
    <source>
        <strain evidence="2 3">CCBAU 10071</strain>
    </source>
</reference>
<sequence length="150" mass="15635">MPMQLCLRMAALAPLVLAGCAEQDAEWARRGRASLIGLDQSAIRMCAGLPAGTAKDGSGEIWMYEHAASPPGGIAPPTLTLPPGLNIGGQAPSGYCRVQLRFARGKVTEVQYAGNTDIGNARDAVCGQIVRTCLGYAPGGRDTVARTSHQ</sequence>
<evidence type="ECO:0000313" key="2">
    <source>
        <dbReference type="EMBL" id="SCB44987.1"/>
    </source>
</evidence>